<gene>
    <name evidence="3" type="ORF">MNEG_14696</name>
</gene>
<feature type="region of interest" description="Disordered" evidence="2">
    <location>
        <begin position="65"/>
        <end position="105"/>
    </location>
</feature>
<organism evidence="3 4">
    <name type="scientific">Monoraphidium neglectum</name>
    <dbReference type="NCBI Taxonomy" id="145388"/>
    <lineage>
        <taxon>Eukaryota</taxon>
        <taxon>Viridiplantae</taxon>
        <taxon>Chlorophyta</taxon>
        <taxon>core chlorophytes</taxon>
        <taxon>Chlorophyceae</taxon>
        <taxon>CS clade</taxon>
        <taxon>Sphaeropleales</taxon>
        <taxon>Selenastraceae</taxon>
        <taxon>Monoraphidium</taxon>
    </lineage>
</organism>
<dbReference type="STRING" id="145388.A0A0D2LUJ1"/>
<evidence type="ECO:0000313" key="4">
    <source>
        <dbReference type="Proteomes" id="UP000054498"/>
    </source>
</evidence>
<dbReference type="EMBL" id="KK104910">
    <property type="protein sequence ID" value="KIY93266.1"/>
    <property type="molecule type" value="Genomic_DNA"/>
</dbReference>
<dbReference type="RefSeq" id="XP_013892286.1">
    <property type="nucleotide sequence ID" value="XM_014036832.1"/>
</dbReference>
<proteinExistence type="inferred from homology"/>
<dbReference type="PANTHER" id="PTHR42743:SF11">
    <property type="entry name" value="AMINODEOXYCHORISMATE LYASE"/>
    <property type="match status" value="1"/>
</dbReference>
<dbReference type="InterPro" id="IPR050571">
    <property type="entry name" value="Class-IV_PLP-Dep_Aminotrnsfr"/>
</dbReference>
<dbReference type="GeneID" id="25732284"/>
<dbReference type="Gene3D" id="3.20.10.10">
    <property type="entry name" value="D-amino Acid Aminotransferase, subunit A, domain 2"/>
    <property type="match status" value="1"/>
</dbReference>
<dbReference type="Gene3D" id="3.30.470.10">
    <property type="match status" value="1"/>
</dbReference>
<reference evidence="3 4" key="1">
    <citation type="journal article" date="2013" name="BMC Genomics">
        <title>Reconstruction of the lipid metabolism for the microalga Monoraphidium neglectum from its genome sequence reveals characteristics suitable for biofuel production.</title>
        <authorList>
            <person name="Bogen C."/>
            <person name="Al-Dilaimi A."/>
            <person name="Albersmeier A."/>
            <person name="Wichmann J."/>
            <person name="Grundmann M."/>
            <person name="Rupp O."/>
            <person name="Lauersen K.J."/>
            <person name="Blifernez-Klassen O."/>
            <person name="Kalinowski J."/>
            <person name="Goesmann A."/>
            <person name="Mussgnug J.H."/>
            <person name="Kruse O."/>
        </authorList>
    </citation>
    <scope>NUCLEOTIDE SEQUENCE [LARGE SCALE GENOMIC DNA]</scope>
    <source>
        <strain evidence="3 4">SAG 48.87</strain>
    </source>
</reference>
<sequence length="322" mass="33477">MYPLPHPTTKPVIHTLTPSPKGFDPVYRDTREPLPDRLKPLLAECWASFELLRAHALRPDAAPGPAAPLQLAAPGPPNRSASISGSAPPAGAGAGGGGGGGGGAAAGDKAVGGVSGGSHAHAGDARNADVLVGVRDGVLDSFDLLWRPQAKVSVLDSGFMLGDGVWEGLRVHRGVVVFAAQHLERLWEGAAALDMDLGVSQRQLLALVYQVLEANGMGSATGVHIRLMVTRGLKSTPYQDPRVTVGRPTIVILPEWKDPPAEGEGGPRERGLRLFTAAKAGADEALMLDPHGFVATCNSTNFIIVRRGEPTLAPCPAGPFIL</sequence>
<evidence type="ECO:0000256" key="2">
    <source>
        <dbReference type="SAM" id="MobiDB-lite"/>
    </source>
</evidence>
<dbReference type="AlphaFoldDB" id="A0A0D2LUJ1"/>
<dbReference type="SUPFAM" id="SSF56752">
    <property type="entry name" value="D-aminoacid aminotransferase-like PLP-dependent enzymes"/>
    <property type="match status" value="1"/>
</dbReference>
<dbReference type="InterPro" id="IPR001544">
    <property type="entry name" value="Aminotrans_IV"/>
</dbReference>
<name>A0A0D2LUJ1_9CHLO</name>
<evidence type="ECO:0000313" key="3">
    <source>
        <dbReference type="EMBL" id="KIY93266.1"/>
    </source>
</evidence>
<feature type="compositionally biased region" description="Low complexity" evidence="2">
    <location>
        <begin position="80"/>
        <end position="91"/>
    </location>
</feature>
<feature type="compositionally biased region" description="Gly residues" evidence="2">
    <location>
        <begin position="92"/>
        <end position="105"/>
    </location>
</feature>
<dbReference type="OrthoDB" id="535370at2759"/>
<dbReference type="GO" id="GO:0046394">
    <property type="term" value="P:carboxylic acid biosynthetic process"/>
    <property type="evidence" value="ECO:0007669"/>
    <property type="project" value="UniProtKB-ARBA"/>
</dbReference>
<protein>
    <submittedName>
        <fullName evidence="3">Branched-chain amino acidaminotransferase</fullName>
        <ecNumber evidence="3">2.6.1.42</ecNumber>
    </submittedName>
</protein>
<comment type="similarity">
    <text evidence="1">Belongs to the class-IV pyridoxal-phosphate-dependent aminotransferase family.</text>
</comment>
<evidence type="ECO:0000256" key="1">
    <source>
        <dbReference type="ARBA" id="ARBA00009320"/>
    </source>
</evidence>
<dbReference type="InterPro" id="IPR043132">
    <property type="entry name" value="BCAT-like_C"/>
</dbReference>
<dbReference type="PANTHER" id="PTHR42743">
    <property type="entry name" value="AMINO-ACID AMINOTRANSFERASE"/>
    <property type="match status" value="1"/>
</dbReference>
<dbReference type="InterPro" id="IPR036038">
    <property type="entry name" value="Aminotransferase-like"/>
</dbReference>
<dbReference type="EC" id="2.6.1.42" evidence="3"/>
<dbReference type="InterPro" id="IPR043131">
    <property type="entry name" value="BCAT-like_N"/>
</dbReference>
<keyword evidence="3" id="KW-0032">Aminotransferase</keyword>
<dbReference type="KEGG" id="mng:MNEG_14696"/>
<dbReference type="GO" id="GO:0004084">
    <property type="term" value="F:branched-chain-amino-acid transaminase activity"/>
    <property type="evidence" value="ECO:0007669"/>
    <property type="project" value="UniProtKB-EC"/>
</dbReference>
<dbReference type="Pfam" id="PF01063">
    <property type="entry name" value="Aminotran_4"/>
    <property type="match status" value="1"/>
</dbReference>
<dbReference type="Proteomes" id="UP000054498">
    <property type="component" value="Unassembled WGS sequence"/>
</dbReference>
<keyword evidence="3" id="KW-0808">Transferase</keyword>
<keyword evidence="4" id="KW-1185">Reference proteome</keyword>
<accession>A0A0D2LUJ1</accession>